<protein>
    <recommendedName>
        <fullName evidence="5">Short-chain dehydrogenase/reductase SDR</fullName>
    </recommendedName>
</protein>
<dbReference type="eggNOG" id="KOG1208">
    <property type="taxonomic scope" value="Eukaryota"/>
</dbReference>
<dbReference type="EMBL" id="KB822725">
    <property type="protein sequence ID" value="ETN36654.1"/>
    <property type="molecule type" value="Genomic_DNA"/>
</dbReference>
<accession>W2RLP2</accession>
<dbReference type="HOGENOM" id="CLU_083410_0_0_1"/>
<dbReference type="AlphaFoldDB" id="W2RLP2"/>
<dbReference type="PANTHER" id="PTHR43157">
    <property type="entry name" value="PHOSPHATIDYLINOSITOL-GLYCAN BIOSYNTHESIS CLASS F PROTEIN-RELATED"/>
    <property type="match status" value="1"/>
</dbReference>
<evidence type="ECO:0000256" key="2">
    <source>
        <dbReference type="ARBA" id="ARBA00023002"/>
    </source>
</evidence>
<dbReference type="Proteomes" id="UP000030752">
    <property type="component" value="Unassembled WGS sequence"/>
</dbReference>
<keyword evidence="4" id="KW-1185">Reference proteome</keyword>
<gene>
    <name evidence="3" type="ORF">HMPREF1541_08932</name>
</gene>
<proteinExistence type="inferred from homology"/>
<dbReference type="InterPro" id="IPR002347">
    <property type="entry name" value="SDR_fam"/>
</dbReference>
<dbReference type="STRING" id="1220924.W2RLP2"/>
<comment type="similarity">
    <text evidence="1">Belongs to the short-chain dehydrogenases/reductases (SDR) family.</text>
</comment>
<evidence type="ECO:0008006" key="5">
    <source>
        <dbReference type="Google" id="ProtNLM"/>
    </source>
</evidence>
<reference evidence="3 4" key="1">
    <citation type="submission" date="2013-03" db="EMBL/GenBank/DDBJ databases">
        <title>The Genome Sequence of Phialophora europaea CBS 101466.</title>
        <authorList>
            <consortium name="The Broad Institute Genomics Platform"/>
            <person name="Cuomo C."/>
            <person name="de Hoog S."/>
            <person name="Gorbushina A."/>
            <person name="Walker B."/>
            <person name="Young S.K."/>
            <person name="Zeng Q."/>
            <person name="Gargeya S."/>
            <person name="Fitzgerald M."/>
            <person name="Haas B."/>
            <person name="Abouelleil A."/>
            <person name="Allen A.W."/>
            <person name="Alvarado L."/>
            <person name="Arachchi H.M."/>
            <person name="Berlin A.M."/>
            <person name="Chapman S.B."/>
            <person name="Gainer-Dewar J."/>
            <person name="Goldberg J."/>
            <person name="Griggs A."/>
            <person name="Gujja S."/>
            <person name="Hansen M."/>
            <person name="Howarth C."/>
            <person name="Imamovic A."/>
            <person name="Ireland A."/>
            <person name="Larimer J."/>
            <person name="McCowan C."/>
            <person name="Murphy C."/>
            <person name="Pearson M."/>
            <person name="Poon T.W."/>
            <person name="Priest M."/>
            <person name="Roberts A."/>
            <person name="Saif S."/>
            <person name="Shea T."/>
            <person name="Sisk P."/>
            <person name="Sykes S."/>
            <person name="Wortman J."/>
            <person name="Nusbaum C."/>
            <person name="Birren B."/>
        </authorList>
    </citation>
    <scope>NUCLEOTIDE SEQUENCE [LARGE SCALE GENOMIC DNA]</scope>
    <source>
        <strain evidence="3 4">CBS 101466</strain>
    </source>
</reference>
<dbReference type="PANTHER" id="PTHR43157:SF31">
    <property type="entry name" value="PHOSPHATIDYLINOSITOL-GLYCAN BIOSYNTHESIS CLASS F PROTEIN"/>
    <property type="match status" value="1"/>
</dbReference>
<sequence length="294" mass="32445">MPTMARTVVATGASSGLGFEAVKQLLQQSRPYEFIIGARDPSTTQAAYDRVQYDTTAHSISILPLDLTDLRTVKSFAQQSLERLNKDKLDILFLNAGMNKAAIGPGLHGSPWCESYVVNHLSQHYLTHLLREKLSTSHSRVVVVSSGLIRSIKEDDIIKTKVSAGSGADGFAVYHATKFAQFLGAHWWRRQLGQSATVLAVSPGLVLGTGLGRHLDFVPNTDHLPDKLTVEQGARNLLRAFDQANFPDDPEQIFLTSWGEWWPKDAYGPSLDKSLQDWWCPSMEEIEKEAGIAG</sequence>
<organism evidence="3 4">
    <name type="scientific">Cyphellophora europaea (strain CBS 101466)</name>
    <name type="common">Phialophora europaea</name>
    <dbReference type="NCBI Taxonomy" id="1220924"/>
    <lineage>
        <taxon>Eukaryota</taxon>
        <taxon>Fungi</taxon>
        <taxon>Dikarya</taxon>
        <taxon>Ascomycota</taxon>
        <taxon>Pezizomycotina</taxon>
        <taxon>Eurotiomycetes</taxon>
        <taxon>Chaetothyriomycetidae</taxon>
        <taxon>Chaetothyriales</taxon>
        <taxon>Cyphellophoraceae</taxon>
        <taxon>Cyphellophora</taxon>
    </lineage>
</organism>
<dbReference type="OrthoDB" id="542013at2759"/>
<dbReference type="InterPro" id="IPR036291">
    <property type="entry name" value="NAD(P)-bd_dom_sf"/>
</dbReference>
<keyword evidence="2" id="KW-0560">Oxidoreductase</keyword>
<evidence type="ECO:0000313" key="3">
    <source>
        <dbReference type="EMBL" id="ETN36654.1"/>
    </source>
</evidence>
<dbReference type="Pfam" id="PF00106">
    <property type="entry name" value="adh_short"/>
    <property type="match status" value="1"/>
</dbReference>
<dbReference type="GeneID" id="19976271"/>
<dbReference type="RefSeq" id="XP_008721472.1">
    <property type="nucleotide sequence ID" value="XM_008723250.1"/>
</dbReference>
<name>W2RLP2_CYPE1</name>
<dbReference type="VEuPathDB" id="FungiDB:HMPREF1541_08932"/>
<dbReference type="InParanoid" id="W2RLP2"/>
<dbReference type="SUPFAM" id="SSF51735">
    <property type="entry name" value="NAD(P)-binding Rossmann-fold domains"/>
    <property type="match status" value="1"/>
</dbReference>
<evidence type="ECO:0000256" key="1">
    <source>
        <dbReference type="ARBA" id="ARBA00006484"/>
    </source>
</evidence>
<dbReference type="GO" id="GO:0016491">
    <property type="term" value="F:oxidoreductase activity"/>
    <property type="evidence" value="ECO:0007669"/>
    <property type="project" value="UniProtKB-KW"/>
</dbReference>
<dbReference type="PRINTS" id="PR00081">
    <property type="entry name" value="GDHRDH"/>
</dbReference>
<evidence type="ECO:0000313" key="4">
    <source>
        <dbReference type="Proteomes" id="UP000030752"/>
    </source>
</evidence>
<dbReference type="Gene3D" id="3.40.50.720">
    <property type="entry name" value="NAD(P)-binding Rossmann-like Domain"/>
    <property type="match status" value="1"/>
</dbReference>